<keyword evidence="2" id="KW-1185">Reference proteome</keyword>
<dbReference type="KEGG" id="ebm:SG0102_28580"/>
<evidence type="ECO:0000313" key="1">
    <source>
        <dbReference type="EMBL" id="BBH27924.1"/>
    </source>
</evidence>
<accession>A0A3G9JYP3</accession>
<dbReference type="AlphaFoldDB" id="A0A3G9JYP3"/>
<sequence>MTGLKLVREMLDKKFDKAKKDYAGKEIDEARYNEIKESYKQADLYLKKNGE</sequence>
<dbReference type="InParanoid" id="A0A3G9JYP3"/>
<dbReference type="EMBL" id="AP019309">
    <property type="protein sequence ID" value="BBH27924.1"/>
    <property type="molecule type" value="Genomic_DNA"/>
</dbReference>
<evidence type="ECO:0000313" key="2">
    <source>
        <dbReference type="Proteomes" id="UP000268059"/>
    </source>
</evidence>
<organism evidence="1 2">
    <name type="scientific">Intestinibaculum porci</name>
    <dbReference type="NCBI Taxonomy" id="2487118"/>
    <lineage>
        <taxon>Bacteria</taxon>
        <taxon>Bacillati</taxon>
        <taxon>Bacillota</taxon>
        <taxon>Erysipelotrichia</taxon>
        <taxon>Erysipelotrichales</taxon>
        <taxon>Erysipelotrichaceae</taxon>
        <taxon>Intestinibaculum</taxon>
    </lineage>
</organism>
<dbReference type="RefSeq" id="WP_157983078.1">
    <property type="nucleotide sequence ID" value="NZ_AP019309.1"/>
</dbReference>
<dbReference type="Proteomes" id="UP000268059">
    <property type="component" value="Chromosome"/>
</dbReference>
<proteinExistence type="predicted"/>
<protein>
    <submittedName>
        <fullName evidence="1">Uncharacterized protein</fullName>
    </submittedName>
</protein>
<reference evidence="1 2" key="1">
    <citation type="submission" date="2018-11" db="EMBL/GenBank/DDBJ databases">
        <title>Novel Erysipelotrichaceae bacterium isolated from small intestine of a swine.</title>
        <authorList>
            <person name="Kim J.S."/>
            <person name="Choe H."/>
            <person name="Lee Y.R."/>
            <person name="Kim K.M."/>
            <person name="Park D.S."/>
        </authorList>
    </citation>
    <scope>NUCLEOTIDE SEQUENCE [LARGE SCALE GENOMIC DNA]</scope>
    <source>
        <strain evidence="1 2">SG0102</strain>
    </source>
</reference>
<name>A0A3G9JYP3_9FIRM</name>
<gene>
    <name evidence="1" type="ORF">SG0102_28580</name>
</gene>